<dbReference type="CDD" id="cd00180">
    <property type="entry name" value="PKc"/>
    <property type="match status" value="1"/>
</dbReference>
<dbReference type="InterPro" id="IPR019734">
    <property type="entry name" value="TPR_rpt"/>
</dbReference>
<dbReference type="Proteomes" id="UP001470230">
    <property type="component" value="Unassembled WGS sequence"/>
</dbReference>
<dbReference type="PROSITE" id="PS50011">
    <property type="entry name" value="PROTEIN_KINASE_DOM"/>
    <property type="match status" value="1"/>
</dbReference>
<organism evidence="3 4">
    <name type="scientific">Tritrichomonas musculus</name>
    <dbReference type="NCBI Taxonomy" id="1915356"/>
    <lineage>
        <taxon>Eukaryota</taxon>
        <taxon>Metamonada</taxon>
        <taxon>Parabasalia</taxon>
        <taxon>Tritrichomonadida</taxon>
        <taxon>Tritrichomonadidae</taxon>
        <taxon>Tritrichomonas</taxon>
    </lineage>
</organism>
<dbReference type="PANTHER" id="PTHR43628:SF1">
    <property type="entry name" value="CHITIN SYNTHASE REGULATORY FACTOR 2-RELATED"/>
    <property type="match status" value="1"/>
</dbReference>
<evidence type="ECO:0000259" key="2">
    <source>
        <dbReference type="PROSITE" id="PS50011"/>
    </source>
</evidence>
<gene>
    <name evidence="3" type="ORF">M9Y10_035510</name>
</gene>
<dbReference type="SMART" id="SM00028">
    <property type="entry name" value="TPR"/>
    <property type="match status" value="6"/>
</dbReference>
<comment type="caution">
    <text evidence="3">The sequence shown here is derived from an EMBL/GenBank/DDBJ whole genome shotgun (WGS) entry which is preliminary data.</text>
</comment>
<feature type="domain" description="Protein kinase" evidence="2">
    <location>
        <begin position="267"/>
        <end position="515"/>
    </location>
</feature>
<sequence length="1637" mass="192995">MTSISFQNLPEKYETLKNEIKDKMIQKIYSQITFKYISISEINENKKTDDENPDTDNSDQIESFLIDYLKKYNIIIYHYSYIFKIAQNRQNSNANNSNGNSIQNVDVIICVEKECIIIQQISITIFESVIKYLKDQRYSILNVTPDSKNGEEVFEEKQAKEEIKNFCSNFVINQNKFLELTIYSIAGYFIRRYYYPSEYFKDPSFFSNGGLNKTQEQKIKKKIDSLIFPFEFSEFIEKKMSMINEEIEEFKNNNNESQQKEFNETEFIVLRELFAGTDSIFYLVFHRENLYIYTMKKIFSLDKKFENEFEFCRNYSHRCMTHFYGFLIKNDRTIGFIYEFMCNGSLSDFISSQEKDKNDELFSIITIIRLSQGINYLHSNFLIHRDIKPSNILLDHDLIPYISDFDRVLNLKIKQDNEFTSDIGSSLYASPEQYNSNNYSYPTDIYSFGKIIYFLFEKKHMIDETSFQMENSSQIIQELYNHCIQTDPINRPTNEEIKNMINEEINSFHYYENFFTTDNNQIFSKFVQFIFENLLIQSENNEELNDNLSYFQLLFLVKINEGISSLYLNIGNLYFYGCNVEKDISKAIKYYQMSADENNNPIALINLGNIYANGVSVEQDYSIAKSYYEKAEEHSAALFNLGYLYFFGLGVNIDLFKAKDYFNSSLEKKESELIYTMGRKYNYDYKFNKKNPFRIHNDYFNFGNPFTSNIDNPFSISSDYSNPFSVSNNIYNPFSISNNIYNPFSISSNIDNPFSISSNFDNQYMNPNNFRLHEYLFDDPYEDSNRFDQNHLKVDGHYVLPSIINDFGCLDYLRNLDRYDFIFNSQLNIDVIHQFYFLPHNFSLSNVSGYGYFYIYSQGLLENYLDIRKYIEFSVYPIDFILFLGHAYENGNGTKEEYSKAKIFYEIAEKKSNSTALLCLGNLYFNGRGVDKNYKKAKEYYEKSAEQQNPLAIFNIGNLYFNGFGVNQDYKKAKEYFEISANENDPLAQLHLGNIYMNGLGVDRDYYKALFYYELSANQDNPIALLNLGYIYFKGKGVNQDYLKAKEYYELSAELNNYDALNNLGFLYNYDLGVKMDHLKAKEYYEKSAEKENSSALLNLGFIYENGYGVTRDYLKAKYYYELSINKENSTALFNLACLYFKGKGIQKDHIKAFELLEQSAKQNNSFALLKLGKLYLKGEIVEKNYLKAKKCFEVSAAKGNSISMKKLGDIYINGYGVTQHFWNALECYKISANLNNCEALFILGEIYSTGIFIDKDISKSLEFYSKCIEIYNQINTKNDSLRESTSYTIKYNKFRYISYNNAGLIYLFVNNDSEKAFEYIKQSSFGEFSFGQNNYGLINQFYLDNIENAKYFYKKAAKKNFALAEYNLGYIEEANENIEEAVKYYINASEHEDYPLDFLNKHFTDDKFEVSKIFILCFVNLKLTEYFLSKSNIEESKKYFIRSFAKLTKNKSYSFKFILHERITDDIFVYLKAFIINFPSFNFTNQPDLLLNLKDLMDLMIKFEKYFKIENDKENSELFELEYKENSLKINDVKSIKNNYHMKIDSYTLKPIKNKHMFDDPGELFDFIIENNEFKDIFISEIKKIINVMNEILYKKPYSILFGRIRNDKIISKKNKNSLAKNINKLFYDGLDLQLI</sequence>
<dbReference type="Pfam" id="PF08238">
    <property type="entry name" value="Sel1"/>
    <property type="match status" value="16"/>
</dbReference>
<dbReference type="SMART" id="SM00220">
    <property type="entry name" value="S_TKc"/>
    <property type="match status" value="1"/>
</dbReference>
<dbReference type="Pfam" id="PF00069">
    <property type="entry name" value="Pkinase"/>
    <property type="match status" value="1"/>
</dbReference>
<dbReference type="PROSITE" id="PS00108">
    <property type="entry name" value="PROTEIN_KINASE_ST"/>
    <property type="match status" value="1"/>
</dbReference>
<reference evidence="3 4" key="1">
    <citation type="submission" date="2024-04" db="EMBL/GenBank/DDBJ databases">
        <title>Tritrichomonas musculus Genome.</title>
        <authorList>
            <person name="Alves-Ferreira E."/>
            <person name="Grigg M."/>
            <person name="Lorenzi H."/>
            <person name="Galac M."/>
        </authorList>
    </citation>
    <scope>NUCLEOTIDE SEQUENCE [LARGE SCALE GENOMIC DNA]</scope>
    <source>
        <strain evidence="3 4">EAF2021</strain>
    </source>
</reference>
<keyword evidence="4" id="KW-1185">Reference proteome</keyword>
<protein>
    <recommendedName>
        <fullName evidence="2">Protein kinase domain-containing protein</fullName>
    </recommendedName>
</protein>
<dbReference type="EMBL" id="JAPFFF010000005">
    <property type="protein sequence ID" value="KAK8890725.1"/>
    <property type="molecule type" value="Genomic_DNA"/>
</dbReference>
<dbReference type="Gene3D" id="1.10.510.10">
    <property type="entry name" value="Transferase(Phosphotransferase) domain 1"/>
    <property type="match status" value="1"/>
</dbReference>
<evidence type="ECO:0000313" key="4">
    <source>
        <dbReference type="Proteomes" id="UP001470230"/>
    </source>
</evidence>
<proteinExistence type="predicted"/>
<dbReference type="InterPro" id="IPR052945">
    <property type="entry name" value="Mitotic_Regulator"/>
</dbReference>
<dbReference type="SMART" id="SM00671">
    <property type="entry name" value="SEL1"/>
    <property type="match status" value="17"/>
</dbReference>
<name>A0ABR2KHV5_9EUKA</name>
<dbReference type="Gene3D" id="1.25.40.10">
    <property type="entry name" value="Tetratricopeptide repeat domain"/>
    <property type="match status" value="4"/>
</dbReference>
<dbReference type="SUPFAM" id="SSF81901">
    <property type="entry name" value="HCP-like"/>
    <property type="match status" value="4"/>
</dbReference>
<evidence type="ECO:0000313" key="3">
    <source>
        <dbReference type="EMBL" id="KAK8890725.1"/>
    </source>
</evidence>
<evidence type="ECO:0000256" key="1">
    <source>
        <dbReference type="SAM" id="Coils"/>
    </source>
</evidence>
<feature type="coiled-coil region" evidence="1">
    <location>
        <begin position="233"/>
        <end position="260"/>
    </location>
</feature>
<dbReference type="SUPFAM" id="SSF56112">
    <property type="entry name" value="Protein kinase-like (PK-like)"/>
    <property type="match status" value="1"/>
</dbReference>
<keyword evidence="1" id="KW-0175">Coiled coil</keyword>
<dbReference type="InterPro" id="IPR006597">
    <property type="entry name" value="Sel1-like"/>
</dbReference>
<accession>A0ABR2KHV5</accession>
<dbReference type="InterPro" id="IPR011990">
    <property type="entry name" value="TPR-like_helical_dom_sf"/>
</dbReference>
<dbReference type="PANTHER" id="PTHR43628">
    <property type="entry name" value="ACTIVATOR OF C KINASE PROTEIN 1-RELATED"/>
    <property type="match status" value="1"/>
</dbReference>
<dbReference type="InterPro" id="IPR011009">
    <property type="entry name" value="Kinase-like_dom_sf"/>
</dbReference>
<dbReference type="InterPro" id="IPR000719">
    <property type="entry name" value="Prot_kinase_dom"/>
</dbReference>
<dbReference type="InterPro" id="IPR008271">
    <property type="entry name" value="Ser/Thr_kinase_AS"/>
</dbReference>